<dbReference type="PANTHER" id="PTHR37690:SF1">
    <property type="entry name" value="CHORISMATE DEHYDRATASE"/>
    <property type="match status" value="1"/>
</dbReference>
<accession>A0A211YPK6</accession>
<evidence type="ECO:0000313" key="3">
    <source>
        <dbReference type="EMBL" id="OWJ54992.1"/>
    </source>
</evidence>
<dbReference type="SUPFAM" id="SSF53850">
    <property type="entry name" value="Periplasmic binding protein-like II"/>
    <property type="match status" value="1"/>
</dbReference>
<protein>
    <recommendedName>
        <fullName evidence="5">ABC transporter substrate-binding protein</fullName>
    </recommendedName>
</protein>
<dbReference type="InterPro" id="IPR003773">
    <property type="entry name" value="Menaquinone_biosynth"/>
</dbReference>
<dbReference type="Gene3D" id="3.40.190.10">
    <property type="entry name" value="Periplasmic binding protein-like II"/>
    <property type="match status" value="2"/>
</dbReference>
<keyword evidence="1" id="KW-0474">Menaquinone biosynthesis</keyword>
<evidence type="ECO:0008006" key="5">
    <source>
        <dbReference type="Google" id="ProtNLM"/>
    </source>
</evidence>
<dbReference type="Pfam" id="PF02621">
    <property type="entry name" value="VitK2_biosynth"/>
    <property type="match status" value="1"/>
</dbReference>
<proteinExistence type="predicted"/>
<dbReference type="GO" id="GO:0009234">
    <property type="term" value="P:menaquinone biosynthetic process"/>
    <property type="evidence" value="ECO:0007669"/>
    <property type="project" value="UniProtKB-KW"/>
</dbReference>
<dbReference type="AlphaFoldDB" id="A0A211YPK6"/>
<name>A0A211YPK6_9CREN</name>
<gene>
    <name evidence="3" type="ORF">Pdsh_04670</name>
</gene>
<dbReference type="PANTHER" id="PTHR37690">
    <property type="entry name" value="CHORISMATE DEHYDRATASE"/>
    <property type="match status" value="1"/>
</dbReference>
<organism evidence="3 4">
    <name type="scientific">Pyrodictium delaneyi</name>
    <dbReference type="NCBI Taxonomy" id="1273541"/>
    <lineage>
        <taxon>Archaea</taxon>
        <taxon>Thermoproteota</taxon>
        <taxon>Thermoprotei</taxon>
        <taxon>Desulfurococcales</taxon>
        <taxon>Pyrodictiaceae</taxon>
        <taxon>Pyrodictium</taxon>
    </lineage>
</organism>
<dbReference type="GO" id="GO:0016829">
    <property type="term" value="F:lyase activity"/>
    <property type="evidence" value="ECO:0007669"/>
    <property type="project" value="UniProtKB-KW"/>
</dbReference>
<sequence>MRRLEMPVYVAPGYQYAAPLRRWLVSRGFVVHVAPPPETLQLLKDGIADAGLAPLGLIATNTELKTCPGPMVYSERETMSVLIVSRRPATLRECDTIAVTGETRTSILYLRLVLRELGLQPRLLRLSTRNVWMLLRAAPCALVIGDEALYALAQGLNVVADMGVLVRDILGIAPVYAATAVIENRKCPESLAEPPWPRAQRRDVEATAIATGLPRRLADMYHRSLLRLDYNPAALEAALLLLRDTVRYSQETSAELGIYQRA</sequence>
<keyword evidence="4" id="KW-1185">Reference proteome</keyword>
<reference evidence="3 4" key="1">
    <citation type="submission" date="2017-05" db="EMBL/GenBank/DDBJ databases">
        <title>The draft genome of the hyperthermophilic archaeon 'Pyrodictium delaneyi strain Hulk', an iron and nitrate reducer, reveals the capacity for sulfate reduction.</title>
        <authorList>
            <person name="Demey L.M."/>
            <person name="Miller C."/>
            <person name="Manzella M."/>
            <person name="Reguera G."/>
            <person name="Kashefi K."/>
        </authorList>
    </citation>
    <scope>NUCLEOTIDE SEQUENCE [LARGE SCALE GENOMIC DNA]</scope>
    <source>
        <strain evidence="3 4">Hulk</strain>
    </source>
</reference>
<keyword evidence="2" id="KW-0456">Lyase</keyword>
<comment type="caution">
    <text evidence="3">The sequence shown here is derived from an EMBL/GenBank/DDBJ whole genome shotgun (WGS) entry which is preliminary data.</text>
</comment>
<dbReference type="EMBL" id="NCQP01000002">
    <property type="protein sequence ID" value="OWJ54992.1"/>
    <property type="molecule type" value="Genomic_DNA"/>
</dbReference>
<evidence type="ECO:0000313" key="4">
    <source>
        <dbReference type="Proteomes" id="UP000196694"/>
    </source>
</evidence>
<evidence type="ECO:0000256" key="2">
    <source>
        <dbReference type="ARBA" id="ARBA00023239"/>
    </source>
</evidence>
<evidence type="ECO:0000256" key="1">
    <source>
        <dbReference type="ARBA" id="ARBA00022428"/>
    </source>
</evidence>
<dbReference type="InterPro" id="IPR030868">
    <property type="entry name" value="MqnA"/>
</dbReference>
<dbReference type="Proteomes" id="UP000196694">
    <property type="component" value="Unassembled WGS sequence"/>
</dbReference>